<dbReference type="AlphaFoldDB" id="A0A5C7FCZ6"/>
<gene>
    <name evidence="2" type="ORF">FUA23_13385</name>
</gene>
<feature type="transmembrane region" description="Helical" evidence="1">
    <location>
        <begin position="32"/>
        <end position="48"/>
    </location>
</feature>
<dbReference type="Pfam" id="PF13715">
    <property type="entry name" value="CarbopepD_reg_2"/>
    <property type="match status" value="1"/>
</dbReference>
<proteinExistence type="predicted"/>
<evidence type="ECO:0000313" key="3">
    <source>
        <dbReference type="Proteomes" id="UP000321907"/>
    </source>
</evidence>
<keyword evidence="1" id="KW-0472">Membrane</keyword>
<sequence length="191" mass="20565">MLPSCTAYWSHHAIKKLNCINSTSRFGMLKRILLFWTIVFFSVCALSAQDLMISGKVTALSGEPLPFAQVVVEGTVTGVICDVDGNFSLEISDEEKVSLRASLLGYAARTVSVNPEEGKTSYTVSFELEEEAATLGAVTVSARSSATVTRESGYGVEVLETKGYENLSADLNQILQTTPGIRQTPAVCTLK</sequence>
<dbReference type="OrthoDB" id="825554at2"/>
<dbReference type="EMBL" id="VOXD01000019">
    <property type="protein sequence ID" value="TXF88836.1"/>
    <property type="molecule type" value="Genomic_DNA"/>
</dbReference>
<keyword evidence="3" id="KW-1185">Reference proteome</keyword>
<accession>A0A5C7FCZ6</accession>
<comment type="caution">
    <text evidence="2">The sequence shown here is derived from an EMBL/GenBank/DDBJ whole genome shotgun (WGS) entry which is preliminary data.</text>
</comment>
<dbReference type="GO" id="GO:0004180">
    <property type="term" value="F:carboxypeptidase activity"/>
    <property type="evidence" value="ECO:0007669"/>
    <property type="project" value="UniProtKB-KW"/>
</dbReference>
<protein>
    <submittedName>
        <fullName evidence="2">Carboxypeptidase-like regulatory domain-containing protein</fullName>
    </submittedName>
</protein>
<keyword evidence="1" id="KW-0812">Transmembrane</keyword>
<evidence type="ECO:0000256" key="1">
    <source>
        <dbReference type="SAM" id="Phobius"/>
    </source>
</evidence>
<keyword evidence="2" id="KW-0378">Hydrolase</keyword>
<organism evidence="2 3">
    <name type="scientific">Neolewinella aurantiaca</name>
    <dbReference type="NCBI Taxonomy" id="2602767"/>
    <lineage>
        <taxon>Bacteria</taxon>
        <taxon>Pseudomonadati</taxon>
        <taxon>Bacteroidota</taxon>
        <taxon>Saprospiria</taxon>
        <taxon>Saprospirales</taxon>
        <taxon>Lewinellaceae</taxon>
        <taxon>Neolewinella</taxon>
    </lineage>
</organism>
<keyword evidence="2" id="KW-0121">Carboxypeptidase</keyword>
<reference evidence="2 3" key="1">
    <citation type="submission" date="2019-08" db="EMBL/GenBank/DDBJ databases">
        <title>Lewinella sp. strain SSH13 Genome sequencing and assembly.</title>
        <authorList>
            <person name="Kim I."/>
        </authorList>
    </citation>
    <scope>NUCLEOTIDE SEQUENCE [LARGE SCALE GENOMIC DNA]</scope>
    <source>
        <strain evidence="2 3">SSH13</strain>
    </source>
</reference>
<keyword evidence="1" id="KW-1133">Transmembrane helix</keyword>
<dbReference type="Proteomes" id="UP000321907">
    <property type="component" value="Unassembled WGS sequence"/>
</dbReference>
<dbReference type="InterPro" id="IPR008969">
    <property type="entry name" value="CarboxyPept-like_regulatory"/>
</dbReference>
<dbReference type="SUPFAM" id="SSF49464">
    <property type="entry name" value="Carboxypeptidase regulatory domain-like"/>
    <property type="match status" value="1"/>
</dbReference>
<name>A0A5C7FCZ6_9BACT</name>
<evidence type="ECO:0000313" key="2">
    <source>
        <dbReference type="EMBL" id="TXF88836.1"/>
    </source>
</evidence>
<dbReference type="Gene3D" id="2.60.40.1120">
    <property type="entry name" value="Carboxypeptidase-like, regulatory domain"/>
    <property type="match status" value="1"/>
</dbReference>
<keyword evidence="2" id="KW-0645">Protease</keyword>